<organism evidence="4 5">
    <name type="scientific">Methylobacterium aquaticum</name>
    <dbReference type="NCBI Taxonomy" id="270351"/>
    <lineage>
        <taxon>Bacteria</taxon>
        <taxon>Pseudomonadati</taxon>
        <taxon>Pseudomonadota</taxon>
        <taxon>Alphaproteobacteria</taxon>
        <taxon>Hyphomicrobiales</taxon>
        <taxon>Methylobacteriaceae</taxon>
        <taxon>Methylobacterium</taxon>
    </lineage>
</organism>
<dbReference type="Proteomes" id="UP000035929">
    <property type="component" value="Unassembled WGS sequence"/>
</dbReference>
<keyword evidence="1" id="KW-0238">DNA-binding</keyword>
<evidence type="ECO:0000313" key="4">
    <source>
        <dbReference type="EMBL" id="KMO33867.1"/>
    </source>
</evidence>
<dbReference type="GO" id="GO:0000150">
    <property type="term" value="F:DNA strand exchange activity"/>
    <property type="evidence" value="ECO:0007669"/>
    <property type="project" value="InterPro"/>
</dbReference>
<sequence>MATGNFVSYSRVSTAKQGRSGLGLEAQREAVARYLNGGRWKLVGEFVEVESGRRSDRPELAKAVAVCRLYGARLIVAKLDRLSRDPGFLRDLERSGIDFVAADMPDANRLTVGIMALVAEQEREAISARTKAALQAAKARGKVLGGYQGHSFTDAEHEAAARARRAKSEAQAVRLGPVIAELQIAGITSAYGLAKALNERGIPTPRGSTWQAVQVQRVLKQL</sequence>
<comment type="caution">
    <text evidence="4">The sequence shown here is derived from an EMBL/GenBank/DDBJ whole genome shotgun (WGS) entry which is preliminary data.</text>
</comment>
<evidence type="ECO:0000256" key="2">
    <source>
        <dbReference type="ARBA" id="ARBA00023172"/>
    </source>
</evidence>
<evidence type="ECO:0000313" key="5">
    <source>
        <dbReference type="Proteomes" id="UP000035929"/>
    </source>
</evidence>
<keyword evidence="2" id="KW-0233">DNA recombination</keyword>
<evidence type="ECO:0000256" key="1">
    <source>
        <dbReference type="ARBA" id="ARBA00023125"/>
    </source>
</evidence>
<dbReference type="OrthoDB" id="2290206at2"/>
<proteinExistence type="predicted"/>
<name>A0A0J6SJP2_9HYPH</name>
<dbReference type="Gene3D" id="3.40.50.1390">
    <property type="entry name" value="Resolvase, N-terminal catalytic domain"/>
    <property type="match status" value="1"/>
</dbReference>
<evidence type="ECO:0000259" key="3">
    <source>
        <dbReference type="PROSITE" id="PS51736"/>
    </source>
</evidence>
<dbReference type="PANTHER" id="PTHR30461">
    <property type="entry name" value="DNA-INVERTASE FROM LAMBDOID PROPHAGE"/>
    <property type="match status" value="1"/>
</dbReference>
<dbReference type="SMART" id="SM00857">
    <property type="entry name" value="Resolvase"/>
    <property type="match status" value="1"/>
</dbReference>
<reference evidence="4 5" key="1">
    <citation type="submission" date="2015-03" db="EMBL/GenBank/DDBJ databases">
        <title>Genome sequencing of Methylobacterium aquaticum DSM16371 type strain.</title>
        <authorList>
            <person name="Chaudhry V."/>
            <person name="Patil P.B."/>
        </authorList>
    </citation>
    <scope>NUCLEOTIDE SEQUENCE [LARGE SCALE GENOMIC DNA]</scope>
    <source>
        <strain evidence="4 5">DSM 16371</strain>
    </source>
</reference>
<dbReference type="PANTHER" id="PTHR30461:SF2">
    <property type="entry name" value="SERINE RECOMBINASE PINE-RELATED"/>
    <property type="match status" value="1"/>
</dbReference>
<dbReference type="EMBL" id="LABX01000113">
    <property type="protein sequence ID" value="KMO33867.1"/>
    <property type="molecule type" value="Genomic_DNA"/>
</dbReference>
<dbReference type="PROSITE" id="PS51736">
    <property type="entry name" value="RECOMBINASES_3"/>
    <property type="match status" value="1"/>
</dbReference>
<dbReference type="GO" id="GO:0003677">
    <property type="term" value="F:DNA binding"/>
    <property type="evidence" value="ECO:0007669"/>
    <property type="project" value="UniProtKB-KW"/>
</dbReference>
<gene>
    <name evidence="4" type="ORF">VP06_15540</name>
</gene>
<dbReference type="Pfam" id="PF00239">
    <property type="entry name" value="Resolvase"/>
    <property type="match status" value="1"/>
</dbReference>
<dbReference type="InterPro" id="IPR006119">
    <property type="entry name" value="Resolv_N"/>
</dbReference>
<dbReference type="InterPro" id="IPR050639">
    <property type="entry name" value="SSR_resolvase"/>
</dbReference>
<dbReference type="InterPro" id="IPR036162">
    <property type="entry name" value="Resolvase-like_N_sf"/>
</dbReference>
<accession>A0A0J6SJP2</accession>
<feature type="domain" description="Resolvase/invertase-type recombinase catalytic" evidence="3">
    <location>
        <begin position="5"/>
        <end position="141"/>
    </location>
</feature>
<dbReference type="CDD" id="cd00338">
    <property type="entry name" value="Ser_Recombinase"/>
    <property type="match status" value="1"/>
</dbReference>
<dbReference type="RefSeq" id="WP_048464676.1">
    <property type="nucleotide sequence ID" value="NZ_LABX01000113.1"/>
</dbReference>
<dbReference type="PATRIC" id="fig|270351.6.peg.557"/>
<dbReference type="AlphaFoldDB" id="A0A0J6SJP2"/>
<protein>
    <submittedName>
        <fullName evidence="4">Resolvase</fullName>
    </submittedName>
</protein>
<dbReference type="SUPFAM" id="SSF53041">
    <property type="entry name" value="Resolvase-like"/>
    <property type="match status" value="1"/>
</dbReference>